<organism evidence="2 3">
    <name type="scientific">Riccia fluitans</name>
    <dbReference type="NCBI Taxonomy" id="41844"/>
    <lineage>
        <taxon>Eukaryota</taxon>
        <taxon>Viridiplantae</taxon>
        <taxon>Streptophyta</taxon>
        <taxon>Embryophyta</taxon>
        <taxon>Marchantiophyta</taxon>
        <taxon>Marchantiopsida</taxon>
        <taxon>Marchantiidae</taxon>
        <taxon>Marchantiales</taxon>
        <taxon>Ricciaceae</taxon>
        <taxon>Riccia</taxon>
    </lineage>
</organism>
<proteinExistence type="predicted"/>
<feature type="region of interest" description="Disordered" evidence="1">
    <location>
        <begin position="1"/>
        <end position="35"/>
    </location>
</feature>
<sequence>MRGGIERGVEATFDDDGNQAKRHCSGGGLGLPATDRRRDSWVSNRKLGRALLLIKTDRIAGQGFQWSVRQVGELGRGPLATAASEGHLILCANHIKAAPGVSFLVHHLLRSSF</sequence>
<evidence type="ECO:0000256" key="1">
    <source>
        <dbReference type="SAM" id="MobiDB-lite"/>
    </source>
</evidence>
<name>A0ABD1Y4S2_9MARC</name>
<keyword evidence="3" id="KW-1185">Reference proteome</keyword>
<reference evidence="2 3" key="1">
    <citation type="submission" date="2024-09" db="EMBL/GenBank/DDBJ databases">
        <title>Chromosome-scale assembly of Riccia fluitans.</title>
        <authorList>
            <person name="Paukszto L."/>
            <person name="Sawicki J."/>
            <person name="Karawczyk K."/>
            <person name="Piernik-Szablinska J."/>
            <person name="Szczecinska M."/>
            <person name="Mazdziarz M."/>
        </authorList>
    </citation>
    <scope>NUCLEOTIDE SEQUENCE [LARGE SCALE GENOMIC DNA]</scope>
    <source>
        <strain evidence="2">Rf_01</strain>
        <tissue evidence="2">Aerial parts of the thallus</tissue>
    </source>
</reference>
<protein>
    <submittedName>
        <fullName evidence="2">Uncharacterized protein</fullName>
    </submittedName>
</protein>
<gene>
    <name evidence="2" type="ORF">R1flu_000847</name>
</gene>
<evidence type="ECO:0000313" key="3">
    <source>
        <dbReference type="Proteomes" id="UP001605036"/>
    </source>
</evidence>
<dbReference type="EMBL" id="JBHFFA010000006">
    <property type="protein sequence ID" value="KAL2620642.1"/>
    <property type="molecule type" value="Genomic_DNA"/>
</dbReference>
<dbReference type="Proteomes" id="UP001605036">
    <property type="component" value="Unassembled WGS sequence"/>
</dbReference>
<accession>A0ABD1Y4S2</accession>
<evidence type="ECO:0000313" key="2">
    <source>
        <dbReference type="EMBL" id="KAL2620642.1"/>
    </source>
</evidence>
<comment type="caution">
    <text evidence="2">The sequence shown here is derived from an EMBL/GenBank/DDBJ whole genome shotgun (WGS) entry which is preliminary data.</text>
</comment>
<dbReference type="AlphaFoldDB" id="A0ABD1Y4S2"/>